<feature type="compositionally biased region" description="Acidic residues" evidence="6">
    <location>
        <begin position="216"/>
        <end position="226"/>
    </location>
</feature>
<keyword evidence="9" id="KW-1185">Reference proteome</keyword>
<feature type="domain" description="C2" evidence="7">
    <location>
        <begin position="5"/>
        <end position="140"/>
    </location>
</feature>
<feature type="region of interest" description="Disordered" evidence="6">
    <location>
        <begin position="1319"/>
        <end position="1440"/>
    </location>
</feature>
<keyword evidence="4" id="KW-0967">Endosome</keyword>
<dbReference type="InterPro" id="IPR037789">
    <property type="entry name" value="FIP_classI"/>
</dbReference>
<feature type="compositionally biased region" description="Pro residues" evidence="6">
    <location>
        <begin position="594"/>
        <end position="603"/>
    </location>
</feature>
<sequence>MSLLRVSELRAQEEEGASGASSWLPSHVQVTVVEARGLRAKAGPGGDAFVALQLGRQKHRTAVATQKGGCPRWAEPCTLELPPPPPPLAPAAASRDPEALLLQLTVWQRALVGVDRFLGRAVLPLAALLEGGRAHPDRWYKLHSKPGKKEKDRGEIKVSLQFTRHSLTASMFDLSVKEKPRSPFRRLKDKVKGRQKYDLESASAIVPSSSGALDPDGGDGEEEEDGGFGLAGRKGKAKGGGGFFFRSKLRKSSLSQSNTSLGSDSTVSSAGSLAGLSLPERMSQSPSRHSSLSADPSGRDVLPSPKLTHKRAFSDEVSQISVLPESPSAQSLKPLKEPISRSSLCINGSHIYCEEPSPKPSFLSSAPPLAPLPPPQSIAPKLEERPLAGQPPAESDLPPWPSSSSSRFPKAPPNDPPRFIPSPPILAAQEEDKLSVKTIALNKHRGRVKMEESLRTESKPVQIAVPVVFSSEVVRVRPHEEAPKGEEEEDEKKKATSGFFRRGSGKDSSRKSSLAEGAETSPRPVVAEAGSSGSWFGRQDSKEPPQKPSSPPGLLPVSDLAARDPSCSEDGGPSPSGQSQTEAAPPGQTDRELPPPPPPPAAQPPSEWDDSFDAFATSRLRPPGSGGGPPVAPLGTRGPSEAGSPEEREGGTRGRGGETAGDELPFGGPELPSLAPEEREAEGNAAPHEPWESTPGETPLPRGVACEEESGPEDSPGAKPAGECWPQEEQAGEDLEGEARSPWKAERRRSSGRMSAVVLGQTLERDGGRPPAPASAAALAASFPPSAVLFQEEGEASRAGGLEPAPPAILSLLRGRSQSASEADRGAPPLAGLRPGGAEAGEVGALGPGPSAPALQATRGAAELPEEVYLEVGREEEEEEEEEEGDAIQGIRGQEGTGEPKAGTPPPKPPRSFTPLSLEEEASPASCDSRPEPWPGPAAPRDLWEVDVPPACPAAAPPLAPRATARGGGGAGGPRSGQGPTEVAAEGRDAAEAQERSRPAVSSGETVPAVGEGPGGAERFEMFPSEPSGEGPCPTDAREDTALLGAQEPGSSLWTPELVRLPDLGSFQTAKELPRQDGGGGGGGTRPPRTPQAPCSSPSMLFWTALEEQQLPTPLDHPATSPPRGRGEEEGQPPALGPGEGASASHAVGEAPPSPSPPYPELLVGQMLKPRHEEGSASELGLSSSWPGERMMDFKTAGFWQAERGGQSSPCDSPALTPGNPFAPWPGPPPPPSPQNNPFVERPPDVLPSGAAVLRGSPAERGPSFGGPQAEAAPHGLFLAHPSEEQPPARAPLRGHPPLAFSTPALQAALCPKDFSFPSPVGCLGAGGGPAGQPSLALAQLGADASAPPVLPAETQQAEEVSCQQTASPHPVKPISSTPRPELEEEEEEERKRRVVSLTPIRSAPQEKLKPSTGGGSVDSSSATLQLEKAETKRDPSALDPSARYYHLTHDELIQLLLKREAELGKRQDRILELESYIDRLLVRIMEHSPTLLQIPLGGEAEANE</sequence>
<feature type="compositionally biased region" description="Polar residues" evidence="6">
    <location>
        <begin position="1354"/>
        <end position="1368"/>
    </location>
</feature>
<evidence type="ECO:0000256" key="1">
    <source>
        <dbReference type="ARBA" id="ARBA00004172"/>
    </source>
</evidence>
<evidence type="ECO:0000256" key="6">
    <source>
        <dbReference type="SAM" id="MobiDB-lite"/>
    </source>
</evidence>
<name>A0ABM5GKW7_9SAUR</name>
<feature type="compositionally biased region" description="Basic and acidic residues" evidence="6">
    <location>
        <begin position="645"/>
        <end position="656"/>
    </location>
</feature>
<feature type="compositionally biased region" description="Gly residues" evidence="6">
    <location>
        <begin position="227"/>
        <end position="237"/>
    </location>
</feature>
<feature type="compositionally biased region" description="Basic and acidic residues" evidence="6">
    <location>
        <begin position="1428"/>
        <end position="1437"/>
    </location>
</feature>
<dbReference type="Gene3D" id="1.20.5.2440">
    <property type="match status" value="1"/>
</dbReference>
<feature type="compositionally biased region" description="Basic and acidic residues" evidence="6">
    <location>
        <begin position="474"/>
        <end position="485"/>
    </location>
</feature>
<keyword evidence="2" id="KW-0813">Transport</keyword>
<feature type="compositionally biased region" description="Pro residues" evidence="6">
    <location>
        <begin position="950"/>
        <end position="960"/>
    </location>
</feature>
<feature type="compositionally biased region" description="Polar residues" evidence="6">
    <location>
        <begin position="282"/>
        <end position="294"/>
    </location>
</feature>
<accession>A0ABM5GKW7</accession>
<comment type="subcellular location">
    <subcellularLocation>
        <location evidence="1">Recycling endosome</location>
    </subcellularLocation>
</comment>
<reference evidence="10" key="1">
    <citation type="submission" date="2025-08" db="UniProtKB">
        <authorList>
            <consortium name="RefSeq"/>
        </authorList>
    </citation>
    <scope>IDENTIFICATION</scope>
</reference>
<feature type="region of interest" description="Disordered" evidence="6">
    <location>
        <begin position="185"/>
        <end position="237"/>
    </location>
</feature>
<organism evidence="9 10">
    <name type="scientific">Pogona vitticeps</name>
    <name type="common">central bearded dragon</name>
    <dbReference type="NCBI Taxonomy" id="103695"/>
    <lineage>
        <taxon>Eukaryota</taxon>
        <taxon>Metazoa</taxon>
        <taxon>Chordata</taxon>
        <taxon>Craniata</taxon>
        <taxon>Vertebrata</taxon>
        <taxon>Euteleostomi</taxon>
        <taxon>Lepidosauria</taxon>
        <taxon>Squamata</taxon>
        <taxon>Bifurcata</taxon>
        <taxon>Unidentata</taxon>
        <taxon>Episquamata</taxon>
        <taxon>Toxicofera</taxon>
        <taxon>Iguania</taxon>
        <taxon>Acrodonta</taxon>
        <taxon>Agamidae</taxon>
        <taxon>Amphibolurinae</taxon>
        <taxon>Pogona</taxon>
    </lineage>
</organism>
<dbReference type="RefSeq" id="XP_072858302.1">
    <property type="nucleotide sequence ID" value="XM_073002201.1"/>
</dbReference>
<evidence type="ECO:0000313" key="10">
    <source>
        <dbReference type="RefSeq" id="XP_072858302.1"/>
    </source>
</evidence>
<dbReference type="PROSITE" id="PS51511">
    <property type="entry name" value="FIP_RBD"/>
    <property type="match status" value="1"/>
</dbReference>
<keyword evidence="5" id="KW-0653">Protein transport</keyword>
<feature type="compositionally biased region" description="Acidic residues" evidence="6">
    <location>
        <begin position="864"/>
        <end position="886"/>
    </location>
</feature>
<feature type="compositionally biased region" description="Basic and acidic residues" evidence="6">
    <location>
        <begin position="448"/>
        <end position="458"/>
    </location>
</feature>
<feature type="compositionally biased region" description="Pro residues" evidence="6">
    <location>
        <begin position="903"/>
        <end position="912"/>
    </location>
</feature>
<feature type="compositionally biased region" description="Basic and acidic residues" evidence="6">
    <location>
        <begin position="737"/>
        <end position="749"/>
    </location>
</feature>
<keyword evidence="3" id="KW-0597">Phosphoprotein</keyword>
<dbReference type="SUPFAM" id="SSF49562">
    <property type="entry name" value="C2 domain (Calcium/lipid-binding domain, CaLB)"/>
    <property type="match status" value="1"/>
</dbReference>
<dbReference type="SUPFAM" id="SSF144270">
    <property type="entry name" value="Eferin C-derminal domain-like"/>
    <property type="match status" value="1"/>
</dbReference>
<dbReference type="SMART" id="SM00239">
    <property type="entry name" value="C2"/>
    <property type="match status" value="1"/>
</dbReference>
<evidence type="ECO:0000256" key="4">
    <source>
        <dbReference type="ARBA" id="ARBA00022753"/>
    </source>
</evidence>
<proteinExistence type="predicted"/>
<feature type="domain" description="FIP-RBD" evidence="8">
    <location>
        <begin position="1434"/>
        <end position="1496"/>
    </location>
</feature>
<gene>
    <name evidence="10" type="primary">RAB11FIP5</name>
</gene>
<feature type="compositionally biased region" description="Gly residues" evidence="6">
    <location>
        <begin position="966"/>
        <end position="976"/>
    </location>
</feature>
<dbReference type="InterPro" id="IPR000008">
    <property type="entry name" value="C2_dom"/>
</dbReference>
<feature type="compositionally biased region" description="Gly residues" evidence="6">
    <location>
        <begin position="834"/>
        <end position="847"/>
    </location>
</feature>
<dbReference type="PROSITE" id="PS50004">
    <property type="entry name" value="C2"/>
    <property type="match status" value="1"/>
</dbReference>
<evidence type="ECO:0000256" key="3">
    <source>
        <dbReference type="ARBA" id="ARBA00022553"/>
    </source>
</evidence>
<evidence type="ECO:0000259" key="8">
    <source>
        <dbReference type="PROSITE" id="PS51511"/>
    </source>
</evidence>
<dbReference type="InterPro" id="IPR037245">
    <property type="entry name" value="FIP-RBD_C_sf"/>
</dbReference>
<evidence type="ECO:0000256" key="5">
    <source>
        <dbReference type="ARBA" id="ARBA00022927"/>
    </source>
</evidence>
<feature type="compositionally biased region" description="Pro residues" evidence="6">
    <location>
        <begin position="1221"/>
        <end position="1235"/>
    </location>
</feature>
<dbReference type="GeneID" id="110079813"/>
<feature type="region of interest" description="Disordered" evidence="6">
    <location>
        <begin position="356"/>
        <end position="779"/>
    </location>
</feature>
<evidence type="ECO:0000259" key="7">
    <source>
        <dbReference type="PROSITE" id="PS50004"/>
    </source>
</evidence>
<feature type="compositionally biased region" description="Basic and acidic residues" evidence="6">
    <location>
        <begin position="190"/>
        <end position="199"/>
    </location>
</feature>
<dbReference type="InterPro" id="IPR035892">
    <property type="entry name" value="C2_domain_sf"/>
</dbReference>
<dbReference type="Pfam" id="PF00168">
    <property type="entry name" value="C2"/>
    <property type="match status" value="1"/>
</dbReference>
<dbReference type="Gene3D" id="2.60.40.150">
    <property type="entry name" value="C2 domain"/>
    <property type="match status" value="1"/>
</dbReference>
<feature type="region of interest" description="Disordered" evidence="6">
    <location>
        <begin position="791"/>
        <end position="1298"/>
    </location>
</feature>
<feature type="compositionally biased region" description="Polar residues" evidence="6">
    <location>
        <begin position="316"/>
        <end position="331"/>
    </location>
</feature>
<dbReference type="PANTHER" id="PTHR15746:SF14">
    <property type="entry name" value="RAB11 FAMILY-INTERACTING PROTEIN 5"/>
    <property type="match status" value="1"/>
</dbReference>
<dbReference type="InterPro" id="IPR019018">
    <property type="entry name" value="Rab-bd_FIP-RBD"/>
</dbReference>
<feature type="compositionally biased region" description="Pro residues" evidence="6">
    <location>
        <begin position="368"/>
        <end position="377"/>
    </location>
</feature>
<dbReference type="Pfam" id="PF09457">
    <property type="entry name" value="RBD-FIP"/>
    <property type="match status" value="1"/>
</dbReference>
<evidence type="ECO:0000256" key="2">
    <source>
        <dbReference type="ARBA" id="ARBA00022448"/>
    </source>
</evidence>
<feature type="region of interest" description="Disordered" evidence="6">
    <location>
        <begin position="276"/>
        <end position="339"/>
    </location>
</feature>
<dbReference type="PANTHER" id="PTHR15746">
    <property type="entry name" value="RAB11-RELATED"/>
    <property type="match status" value="1"/>
</dbReference>
<evidence type="ECO:0000313" key="9">
    <source>
        <dbReference type="Proteomes" id="UP001652642"/>
    </source>
</evidence>
<feature type="compositionally biased region" description="Basic and acidic residues" evidence="6">
    <location>
        <begin position="985"/>
        <end position="998"/>
    </location>
</feature>
<dbReference type="Proteomes" id="UP001652642">
    <property type="component" value="Chromosome 5"/>
</dbReference>
<protein>
    <submittedName>
        <fullName evidence="10">Rab11 family-interacting protein 5 isoform X1</fullName>
    </submittedName>
</protein>
<feature type="compositionally biased region" description="Pro residues" evidence="6">
    <location>
        <begin position="410"/>
        <end position="424"/>
    </location>
</feature>